<feature type="compositionally biased region" description="Basic and acidic residues" evidence="1">
    <location>
        <begin position="80"/>
        <end position="95"/>
    </location>
</feature>
<comment type="caution">
    <text evidence="2">The sequence shown here is derived from an EMBL/GenBank/DDBJ whole genome shotgun (WGS) entry which is preliminary data.</text>
</comment>
<gene>
    <name evidence="2" type="ORF">BDP81DRAFT_421090</name>
</gene>
<dbReference type="Proteomes" id="UP001243989">
    <property type="component" value="Unassembled WGS sequence"/>
</dbReference>
<dbReference type="GeneID" id="85474760"/>
<evidence type="ECO:0000256" key="1">
    <source>
        <dbReference type="SAM" id="MobiDB-lite"/>
    </source>
</evidence>
<evidence type="ECO:0000313" key="3">
    <source>
        <dbReference type="Proteomes" id="UP001243989"/>
    </source>
</evidence>
<dbReference type="AlphaFoldDB" id="A0AAI9ZWH2"/>
<feature type="region of interest" description="Disordered" evidence="1">
    <location>
        <begin position="79"/>
        <end position="131"/>
    </location>
</feature>
<feature type="compositionally biased region" description="Polar residues" evidence="1">
    <location>
        <begin position="112"/>
        <end position="125"/>
    </location>
</feature>
<sequence>MLARIRNRNTPVAPAHQVMMDSMELSPPALHQVGNQLRAPPEIRKWKDLRQWLAQNPVGPQLQQYLAVMQRSQFARYMQRKMEKRNQEDQRKRQLEQQQPQLQHSGMPANMRTPNQSGMSSQSHVNMGPGA</sequence>
<protein>
    <submittedName>
        <fullName evidence="2">Uncharacterized protein</fullName>
    </submittedName>
</protein>
<dbReference type="RefSeq" id="XP_060448099.1">
    <property type="nucleotide sequence ID" value="XM_060589898.1"/>
</dbReference>
<organism evidence="2 3">
    <name type="scientific">Colletotrichum phormii</name>
    <dbReference type="NCBI Taxonomy" id="359342"/>
    <lineage>
        <taxon>Eukaryota</taxon>
        <taxon>Fungi</taxon>
        <taxon>Dikarya</taxon>
        <taxon>Ascomycota</taxon>
        <taxon>Pezizomycotina</taxon>
        <taxon>Sordariomycetes</taxon>
        <taxon>Hypocreomycetidae</taxon>
        <taxon>Glomerellales</taxon>
        <taxon>Glomerellaceae</taxon>
        <taxon>Colletotrichum</taxon>
        <taxon>Colletotrichum acutatum species complex</taxon>
    </lineage>
</organism>
<keyword evidence="3" id="KW-1185">Reference proteome</keyword>
<dbReference type="EMBL" id="JAHMHQ010000005">
    <property type="protein sequence ID" value="KAK1639492.1"/>
    <property type="molecule type" value="Genomic_DNA"/>
</dbReference>
<accession>A0AAI9ZWH2</accession>
<evidence type="ECO:0000313" key="2">
    <source>
        <dbReference type="EMBL" id="KAK1639492.1"/>
    </source>
</evidence>
<reference evidence="2" key="1">
    <citation type="submission" date="2021-06" db="EMBL/GenBank/DDBJ databases">
        <title>Comparative genomics, transcriptomics and evolutionary studies reveal genomic signatures of adaptation to plant cell wall in hemibiotrophic fungi.</title>
        <authorList>
            <consortium name="DOE Joint Genome Institute"/>
            <person name="Baroncelli R."/>
            <person name="Diaz J.F."/>
            <person name="Benocci T."/>
            <person name="Peng M."/>
            <person name="Battaglia E."/>
            <person name="Haridas S."/>
            <person name="Andreopoulos W."/>
            <person name="Labutti K."/>
            <person name="Pangilinan J."/>
            <person name="Floch G.L."/>
            <person name="Makela M.R."/>
            <person name="Henrissat B."/>
            <person name="Grigoriev I.V."/>
            <person name="Crouch J.A."/>
            <person name="De Vries R.P."/>
            <person name="Sukno S.A."/>
            <person name="Thon M.R."/>
        </authorList>
    </citation>
    <scope>NUCLEOTIDE SEQUENCE</scope>
    <source>
        <strain evidence="2">CBS 102054</strain>
    </source>
</reference>
<proteinExistence type="predicted"/>
<name>A0AAI9ZWH2_9PEZI</name>